<name>A0ABU8H2M7_9SPHN</name>
<dbReference type="Proteomes" id="UP001367771">
    <property type="component" value="Unassembled WGS sequence"/>
</dbReference>
<evidence type="ECO:0000313" key="2">
    <source>
        <dbReference type="Proteomes" id="UP001367771"/>
    </source>
</evidence>
<reference evidence="1 2" key="1">
    <citation type="journal article" date="2013" name="Int. J. Syst. Evol. Microbiol.">
        <title>Sphingomonas kyungheensis sp. nov., a bacterium with ginsenoside-converting activity isolated from soil of a ginseng field.</title>
        <authorList>
            <person name="Son H.M."/>
            <person name="Yang J.E."/>
            <person name="Park Y."/>
            <person name="Han C.K."/>
            <person name="Kim S.G."/>
            <person name="Kook M."/>
            <person name="Yi T.H."/>
        </authorList>
    </citation>
    <scope>NUCLEOTIDE SEQUENCE [LARGE SCALE GENOMIC DNA]</scope>
    <source>
        <strain evidence="1 2">LMG 26582</strain>
    </source>
</reference>
<keyword evidence="2" id="KW-1185">Reference proteome</keyword>
<dbReference type="EMBL" id="JBBBDM010000003">
    <property type="protein sequence ID" value="MEI5687235.1"/>
    <property type="molecule type" value="Genomic_DNA"/>
</dbReference>
<gene>
    <name evidence="1" type="ORF">V8201_09120</name>
</gene>
<proteinExistence type="predicted"/>
<sequence>MDIEDEIDARFNAILERDGTADQELAQEALLELRDRFGEEAVRDCVRSGFLALGALVRLSHGDKRASILEDIAQPPAGRQFS</sequence>
<accession>A0ABU8H2M7</accession>
<comment type="caution">
    <text evidence="1">The sequence shown here is derived from an EMBL/GenBank/DDBJ whole genome shotgun (WGS) entry which is preliminary data.</text>
</comment>
<dbReference type="RefSeq" id="WP_336545089.1">
    <property type="nucleotide sequence ID" value="NZ_JBBBDM010000003.1"/>
</dbReference>
<protein>
    <submittedName>
        <fullName evidence="1">Uncharacterized protein</fullName>
    </submittedName>
</protein>
<evidence type="ECO:0000313" key="1">
    <source>
        <dbReference type="EMBL" id="MEI5687235.1"/>
    </source>
</evidence>
<organism evidence="1 2">
    <name type="scientific">Sphingomonas kyungheensis</name>
    <dbReference type="NCBI Taxonomy" id="1069987"/>
    <lineage>
        <taxon>Bacteria</taxon>
        <taxon>Pseudomonadati</taxon>
        <taxon>Pseudomonadota</taxon>
        <taxon>Alphaproteobacteria</taxon>
        <taxon>Sphingomonadales</taxon>
        <taxon>Sphingomonadaceae</taxon>
        <taxon>Sphingomonas</taxon>
    </lineage>
</organism>